<dbReference type="InterPro" id="IPR006311">
    <property type="entry name" value="TAT_signal"/>
</dbReference>
<reference evidence="2 3" key="1">
    <citation type="submission" date="2024-01" db="EMBL/GenBank/DDBJ databases">
        <title>Hyphobacterium bacterium isolated from marine sediment.</title>
        <authorList>
            <person name="Zhao S."/>
        </authorList>
    </citation>
    <scope>NUCLEOTIDE SEQUENCE [LARGE SCALE GENOMIC DNA]</scope>
    <source>
        <strain evidence="3">HN65</strain>
    </source>
</reference>
<feature type="domain" description="Beta-lactamase-related" evidence="1">
    <location>
        <begin position="37"/>
        <end position="373"/>
    </location>
</feature>
<gene>
    <name evidence="2" type="ORF">V0U79_11145</name>
</gene>
<dbReference type="EMBL" id="JAZDRP010000007">
    <property type="protein sequence ID" value="MEE2526928.1"/>
    <property type="molecule type" value="Genomic_DNA"/>
</dbReference>
<name>A0ABU7LSQ0_9PROT</name>
<proteinExistence type="predicted"/>
<dbReference type="InterPro" id="IPR050491">
    <property type="entry name" value="AmpC-like"/>
</dbReference>
<evidence type="ECO:0000313" key="3">
    <source>
        <dbReference type="Proteomes" id="UP001354971"/>
    </source>
</evidence>
<dbReference type="Gene3D" id="3.40.710.10">
    <property type="entry name" value="DD-peptidase/beta-lactamase superfamily"/>
    <property type="match status" value="1"/>
</dbReference>
<dbReference type="Proteomes" id="UP001354971">
    <property type="component" value="Unassembled WGS sequence"/>
</dbReference>
<dbReference type="PANTHER" id="PTHR46825">
    <property type="entry name" value="D-ALANYL-D-ALANINE-CARBOXYPEPTIDASE/ENDOPEPTIDASE AMPH"/>
    <property type="match status" value="1"/>
</dbReference>
<dbReference type="PROSITE" id="PS51318">
    <property type="entry name" value="TAT"/>
    <property type="match status" value="1"/>
</dbReference>
<dbReference type="RefSeq" id="WP_330199592.1">
    <property type="nucleotide sequence ID" value="NZ_JAZDRP010000007.1"/>
</dbReference>
<accession>A0ABU7LSQ0</accession>
<comment type="caution">
    <text evidence="2">The sequence shown here is derived from an EMBL/GenBank/DDBJ whole genome shotgun (WGS) entry which is preliminary data.</text>
</comment>
<dbReference type="Pfam" id="PF00144">
    <property type="entry name" value="Beta-lactamase"/>
    <property type="match status" value="1"/>
</dbReference>
<dbReference type="PANTHER" id="PTHR46825:SF7">
    <property type="entry name" value="D-ALANYL-D-ALANINE CARBOXYPEPTIDASE"/>
    <property type="match status" value="1"/>
</dbReference>
<dbReference type="InterPro" id="IPR012338">
    <property type="entry name" value="Beta-lactam/transpept-like"/>
</dbReference>
<dbReference type="GO" id="GO:0016787">
    <property type="term" value="F:hydrolase activity"/>
    <property type="evidence" value="ECO:0007669"/>
    <property type="project" value="UniProtKB-KW"/>
</dbReference>
<dbReference type="InterPro" id="IPR001466">
    <property type="entry name" value="Beta-lactam-related"/>
</dbReference>
<keyword evidence="2" id="KW-0378">Hydrolase</keyword>
<evidence type="ECO:0000259" key="1">
    <source>
        <dbReference type="Pfam" id="PF00144"/>
    </source>
</evidence>
<organism evidence="2 3">
    <name type="scientific">Hyphobacterium lacteum</name>
    <dbReference type="NCBI Taxonomy" id="3116575"/>
    <lineage>
        <taxon>Bacteria</taxon>
        <taxon>Pseudomonadati</taxon>
        <taxon>Pseudomonadota</taxon>
        <taxon>Alphaproteobacteria</taxon>
        <taxon>Maricaulales</taxon>
        <taxon>Maricaulaceae</taxon>
        <taxon>Hyphobacterium</taxon>
    </lineage>
</organism>
<keyword evidence="3" id="KW-1185">Reference proteome</keyword>
<dbReference type="SUPFAM" id="SSF56601">
    <property type="entry name" value="beta-lactamase/transpeptidase-like"/>
    <property type="match status" value="1"/>
</dbReference>
<evidence type="ECO:0000313" key="2">
    <source>
        <dbReference type="EMBL" id="MEE2526928.1"/>
    </source>
</evidence>
<protein>
    <submittedName>
        <fullName evidence="2">Serine hydrolase domain-containing protein</fullName>
        <ecNumber evidence="2">3.1.1.103</ecNumber>
    </submittedName>
</protein>
<dbReference type="EC" id="3.1.1.103" evidence="2"/>
<sequence>MAELNRRHLMMGSGALASTAMLGLAPGCSRPSAWLTERIAGLPAEHGFPGMTAGITLTGGETLTAAAGLADRETGEAMTPAHVMAAGSTGKTFVAAGAVDLVLRGELDLDAPVGTWLSDRDWFSDLAHADAITPRLLLLHRSGIAEYYAQESFVRAHSERLATDPDRAFATDETIPIALAAGPVFEPDTGFSYADTNYLLIGLIIEAITGTSYEDHVRTRLLEPHGLTQGILAPQSRVIPGLASSYMEQGAFGVPSKAADGGVIAMHPMTEWTGGGMTTRADALSRWGHVWFGGRAFDTAYSAMIRQAPQGSSVIQLEGEDWRYGMGCEMRLDPGPRFIGHRGWFPAFMSVLCYRDDLDMSVALQFNQVPSAPGLYTLANTLMDEAAAL</sequence>